<proteinExistence type="predicted"/>
<dbReference type="EMBL" id="CCMZ01000004">
    <property type="protein sequence ID" value="CDX12737.1"/>
    <property type="molecule type" value="Genomic_DNA"/>
</dbReference>
<sequence length="153" mass="17473">MIGKQRFRAGALEQPLDAYADQGRQVEAGRGRRDVHAEIEGRLFRFARRDEGTSARRRVDQVSAPGFGKRPRHGRKIHPEQPGKFPLRRQPVARLQTTVRAGIRKSVDDLEINGSWPRRQSREPAEVTFAGHLSLSIHFVALYAYKNDICMYP</sequence>
<organism evidence="2 3">
    <name type="scientific">Mesorhizobium plurifarium</name>
    <dbReference type="NCBI Taxonomy" id="69974"/>
    <lineage>
        <taxon>Bacteria</taxon>
        <taxon>Pseudomonadati</taxon>
        <taxon>Pseudomonadota</taxon>
        <taxon>Alphaproteobacteria</taxon>
        <taxon>Hyphomicrobiales</taxon>
        <taxon>Phyllobacteriaceae</taxon>
        <taxon>Mesorhizobium</taxon>
    </lineage>
</organism>
<dbReference type="Proteomes" id="UP000045285">
    <property type="component" value="Unassembled WGS sequence"/>
</dbReference>
<accession>A0A090DBI8</accession>
<name>A0A090DBI8_MESPL</name>
<feature type="region of interest" description="Disordered" evidence="1">
    <location>
        <begin position="54"/>
        <end position="86"/>
    </location>
</feature>
<dbReference type="AlphaFoldDB" id="A0A090DBI8"/>
<evidence type="ECO:0000256" key="1">
    <source>
        <dbReference type="SAM" id="MobiDB-lite"/>
    </source>
</evidence>
<evidence type="ECO:0000313" key="2">
    <source>
        <dbReference type="EMBL" id="CDX12737.1"/>
    </source>
</evidence>
<gene>
    <name evidence="2" type="ORF">MPL3356_120131</name>
</gene>
<protein>
    <submittedName>
        <fullName evidence="2">Uncharacterized protein</fullName>
    </submittedName>
</protein>
<keyword evidence="3" id="KW-1185">Reference proteome</keyword>
<reference evidence="3" key="1">
    <citation type="submission" date="2014-08" db="EMBL/GenBank/DDBJ databases">
        <authorList>
            <person name="Moulin L."/>
        </authorList>
    </citation>
    <scope>NUCLEOTIDE SEQUENCE [LARGE SCALE GENOMIC DNA]</scope>
</reference>
<evidence type="ECO:0000313" key="3">
    <source>
        <dbReference type="Proteomes" id="UP000045285"/>
    </source>
</evidence>